<dbReference type="KEGG" id="psel:GM415_09040"/>
<dbReference type="AlphaFoldDB" id="A0A6I6JBW4"/>
<dbReference type="Pfam" id="PF18050">
    <property type="entry name" value="Cyclophil_like2"/>
    <property type="match status" value="1"/>
</dbReference>
<evidence type="ECO:0000259" key="1">
    <source>
        <dbReference type="Pfam" id="PF18050"/>
    </source>
</evidence>
<protein>
    <recommendedName>
        <fullName evidence="1">Cyclophilin-like domain-containing protein</fullName>
    </recommendedName>
</protein>
<feature type="domain" description="Cyclophilin-like" evidence="1">
    <location>
        <begin position="56"/>
        <end position="166"/>
    </location>
</feature>
<gene>
    <name evidence="2" type="ORF">GM415_09040</name>
</gene>
<dbReference type="SUPFAM" id="SSF50891">
    <property type="entry name" value="Cyclophilin-like"/>
    <property type="match status" value="1"/>
</dbReference>
<sequence>MRRRNQHTLFTGLFVVGLFVLGILACASNGTAASGDESRHEGEKSMSDKGTKVKLVIGETIIPAVLNDSKPARALLAKLPYSVKLQRYEHDYCGVMSETLPYDAAELRSGWKNGDIAFAVNGNYFAILYKDEEISQQYDGMVTMGALDCSPSVMETLAGSISVSIEQD</sequence>
<evidence type="ECO:0000313" key="3">
    <source>
        <dbReference type="Proteomes" id="UP000428328"/>
    </source>
</evidence>
<reference evidence="2 3" key="1">
    <citation type="submission" date="2019-11" db="EMBL/GenBank/DDBJ databases">
        <authorList>
            <person name="Zheng R.K."/>
            <person name="Sun C.M."/>
        </authorList>
    </citation>
    <scope>NUCLEOTIDE SEQUENCE [LARGE SCALE GENOMIC DNA]</scope>
    <source>
        <strain evidence="2 3">SRB007</strain>
    </source>
</reference>
<dbReference type="PROSITE" id="PS51257">
    <property type="entry name" value="PROKAR_LIPOPROTEIN"/>
    <property type="match status" value="1"/>
</dbReference>
<dbReference type="Gene3D" id="2.40.100.20">
    <property type="match status" value="1"/>
</dbReference>
<dbReference type="Proteomes" id="UP000428328">
    <property type="component" value="Chromosome"/>
</dbReference>
<proteinExistence type="predicted"/>
<name>A0A6I6JBW4_9BACT</name>
<dbReference type="EMBL" id="CP046400">
    <property type="protein sequence ID" value="QGY40266.1"/>
    <property type="molecule type" value="Genomic_DNA"/>
</dbReference>
<keyword evidence="3" id="KW-1185">Reference proteome</keyword>
<dbReference type="InterPro" id="IPR041183">
    <property type="entry name" value="Cyclophilin-like"/>
</dbReference>
<dbReference type="InterPro" id="IPR029000">
    <property type="entry name" value="Cyclophilin-like_dom_sf"/>
</dbReference>
<accession>A0A6I6JBW4</accession>
<organism evidence="2 3">
    <name type="scientific">Pseudodesulfovibrio cashew</name>
    <dbReference type="NCBI Taxonomy" id="2678688"/>
    <lineage>
        <taxon>Bacteria</taxon>
        <taxon>Pseudomonadati</taxon>
        <taxon>Thermodesulfobacteriota</taxon>
        <taxon>Desulfovibrionia</taxon>
        <taxon>Desulfovibrionales</taxon>
        <taxon>Desulfovibrionaceae</taxon>
    </lineage>
</organism>
<evidence type="ECO:0000313" key="2">
    <source>
        <dbReference type="EMBL" id="QGY40266.1"/>
    </source>
</evidence>